<dbReference type="OrthoDB" id="27473at2"/>
<accession>A0A1H7UFU6</accession>
<sequence length="111" mass="12699">MNLLLDANLSWRLSNKLKVYFEDCLHVDYIGLTVPAKDIDIWNYALANDLIIVTNDDDFLNLANVRGFPPKVVLLRTGNQSNVFLEQLLIKHKEDIEGLFGSTEYGFLEII</sequence>
<dbReference type="InterPro" id="IPR041049">
    <property type="entry name" value="DUF5615"/>
</dbReference>
<dbReference type="AlphaFoldDB" id="A0A1H7UFU6"/>
<name>A0A1H7UFU6_9SPHI</name>
<keyword evidence="3" id="KW-1185">Reference proteome</keyword>
<evidence type="ECO:0000313" key="2">
    <source>
        <dbReference type="EMBL" id="SEL95942.1"/>
    </source>
</evidence>
<gene>
    <name evidence="2" type="ORF">SAMN05421740_11553</name>
</gene>
<proteinExistence type="predicted"/>
<evidence type="ECO:0000259" key="1">
    <source>
        <dbReference type="Pfam" id="PF18480"/>
    </source>
</evidence>
<dbReference type="STRING" id="332977.SAMN05421740_11553"/>
<dbReference type="EMBL" id="FNZR01000015">
    <property type="protein sequence ID" value="SEL95942.1"/>
    <property type="molecule type" value="Genomic_DNA"/>
</dbReference>
<feature type="domain" description="DUF5615" evidence="1">
    <location>
        <begin position="1"/>
        <end position="109"/>
    </location>
</feature>
<organism evidence="2 3">
    <name type="scientific">Parapedobacter koreensis</name>
    <dbReference type="NCBI Taxonomy" id="332977"/>
    <lineage>
        <taxon>Bacteria</taxon>
        <taxon>Pseudomonadati</taxon>
        <taxon>Bacteroidota</taxon>
        <taxon>Sphingobacteriia</taxon>
        <taxon>Sphingobacteriales</taxon>
        <taxon>Sphingobacteriaceae</taxon>
        <taxon>Parapedobacter</taxon>
    </lineage>
</organism>
<reference evidence="3" key="1">
    <citation type="submission" date="2016-10" db="EMBL/GenBank/DDBJ databases">
        <authorList>
            <person name="Varghese N."/>
            <person name="Submissions S."/>
        </authorList>
    </citation>
    <scope>NUCLEOTIDE SEQUENCE [LARGE SCALE GENOMIC DNA]</scope>
    <source>
        <strain evidence="3">Jip14</strain>
    </source>
</reference>
<evidence type="ECO:0000313" key="3">
    <source>
        <dbReference type="Proteomes" id="UP000198916"/>
    </source>
</evidence>
<protein>
    <submittedName>
        <fullName evidence="2">Predicted nuclease, contains PIN domain, potential toxin-antitoxin system component</fullName>
    </submittedName>
</protein>
<dbReference type="Proteomes" id="UP000198916">
    <property type="component" value="Unassembled WGS sequence"/>
</dbReference>
<dbReference type="RefSeq" id="WP_090609341.1">
    <property type="nucleotide sequence ID" value="NZ_FNZR01000015.1"/>
</dbReference>
<dbReference type="Pfam" id="PF18480">
    <property type="entry name" value="DUF5615"/>
    <property type="match status" value="1"/>
</dbReference>